<gene>
    <name evidence="2" type="ORF">J2Z77_002064</name>
</gene>
<feature type="compositionally biased region" description="Basic and acidic residues" evidence="1">
    <location>
        <begin position="304"/>
        <end position="323"/>
    </location>
</feature>
<reference evidence="2 3" key="1">
    <citation type="submission" date="2021-03" db="EMBL/GenBank/DDBJ databases">
        <title>Genomic Encyclopedia of Type Strains, Phase IV (KMG-IV): sequencing the most valuable type-strain genomes for metagenomic binning, comparative biology and taxonomic classification.</title>
        <authorList>
            <person name="Goeker M."/>
        </authorList>
    </citation>
    <scope>NUCLEOTIDE SEQUENCE [LARGE SCALE GENOMIC DNA]</scope>
    <source>
        <strain evidence="2 3">DSM 40526</strain>
    </source>
</reference>
<comment type="caution">
    <text evidence="2">The sequence shown here is derived from an EMBL/GenBank/DDBJ whole genome shotgun (WGS) entry which is preliminary data.</text>
</comment>
<sequence length="323" mass="34042">MGGVHGAGGQGRVWGFPVSLIVSPCRAGPSRALLRRVAARWPSATLDRPSRPGHTKTAGKPPKERAGPSLWKRGSLRRPSGPGVRRPRDGPIRRGPPGRWAHPIATRSSSLSACDPSWAGHRPPTGLGCFSSTASGPSRGRKGAGQRLCRHGDGSAHVGVSKGRPFAPITLVCTLAHGLSPSPPRIHDDMAEGSAVSPSQRPRPVVGRAKGKRQRVVGGLCPAPDGRRTLRDEERVAIGCASPDPAGRSRWPGLGSAPTPAGSRISDVPVHERKARPVPLGVSRQSSDFRGGTVGQGWPKAIAQRRDDEGGAPLRDRPDTERR</sequence>
<evidence type="ECO:0000256" key="1">
    <source>
        <dbReference type="SAM" id="MobiDB-lite"/>
    </source>
</evidence>
<feature type="region of interest" description="Disordered" evidence="1">
    <location>
        <begin position="129"/>
        <end position="162"/>
    </location>
</feature>
<proteinExistence type="predicted"/>
<protein>
    <submittedName>
        <fullName evidence="2">Uncharacterized protein</fullName>
    </submittedName>
</protein>
<keyword evidence="3" id="KW-1185">Reference proteome</keyword>
<feature type="region of interest" description="Disordered" evidence="1">
    <location>
        <begin position="240"/>
        <end position="323"/>
    </location>
</feature>
<evidence type="ECO:0000313" key="2">
    <source>
        <dbReference type="EMBL" id="MBP2036273.1"/>
    </source>
</evidence>
<dbReference type="EMBL" id="JAGGLQ010000003">
    <property type="protein sequence ID" value="MBP2036273.1"/>
    <property type="molecule type" value="Genomic_DNA"/>
</dbReference>
<accession>A0ABS4L1W7</accession>
<feature type="region of interest" description="Disordered" evidence="1">
    <location>
        <begin position="41"/>
        <end position="104"/>
    </location>
</feature>
<feature type="region of interest" description="Disordered" evidence="1">
    <location>
        <begin position="183"/>
        <end position="228"/>
    </location>
</feature>
<dbReference type="Proteomes" id="UP001519310">
    <property type="component" value="Unassembled WGS sequence"/>
</dbReference>
<evidence type="ECO:0000313" key="3">
    <source>
        <dbReference type="Proteomes" id="UP001519310"/>
    </source>
</evidence>
<name>A0ABS4L1W7_STRAV</name>
<organism evidence="2 3">
    <name type="scientific">Streptomyces avidinii</name>
    <dbReference type="NCBI Taxonomy" id="1895"/>
    <lineage>
        <taxon>Bacteria</taxon>
        <taxon>Bacillati</taxon>
        <taxon>Actinomycetota</taxon>
        <taxon>Actinomycetes</taxon>
        <taxon>Kitasatosporales</taxon>
        <taxon>Streptomycetaceae</taxon>
        <taxon>Streptomyces</taxon>
    </lineage>
</organism>